<organism evidence="2 3">
    <name type="scientific">Paucilactobacillus wasatchensis</name>
    <dbReference type="NCBI Taxonomy" id="1335616"/>
    <lineage>
        <taxon>Bacteria</taxon>
        <taxon>Bacillati</taxon>
        <taxon>Bacillota</taxon>
        <taxon>Bacilli</taxon>
        <taxon>Lactobacillales</taxon>
        <taxon>Lactobacillaceae</taxon>
        <taxon>Paucilactobacillus</taxon>
    </lineage>
</organism>
<dbReference type="InterPro" id="IPR020215">
    <property type="entry name" value="EbsA-like"/>
</dbReference>
<accession>A0A0D1ABF2</accession>
<reference evidence="2 3" key="1">
    <citation type="submission" date="2013-08" db="EMBL/GenBank/DDBJ databases">
        <title>Lactobacillus wasatchii sp. WDC04, a late gas producing bacteria isolated from aged chedder cheese.</title>
        <authorList>
            <person name="Oberg C.J."/>
            <person name="Culumber M."/>
            <person name="McMahon D.J."/>
            <person name="Broadbent J.R."/>
            <person name="Oberg T.S."/>
            <person name="Ortaki F."/>
        </authorList>
    </citation>
    <scope>NUCLEOTIDE SEQUENCE [LARGE SCALE GENOMIC DNA]</scope>
    <source>
        <strain evidence="2 3">WDC04</strain>
    </source>
</reference>
<keyword evidence="1" id="KW-1133">Transmembrane helix</keyword>
<evidence type="ECO:0000256" key="1">
    <source>
        <dbReference type="SAM" id="Phobius"/>
    </source>
</evidence>
<dbReference type="RefSeq" id="WP_044010085.1">
    <property type="nucleotide sequence ID" value="NZ_AWTT01000005.1"/>
</dbReference>
<name>A0A0D1ABF2_9LACO</name>
<dbReference type="Proteomes" id="UP000032279">
    <property type="component" value="Unassembled WGS sequence"/>
</dbReference>
<feature type="transmembrane region" description="Helical" evidence="1">
    <location>
        <begin position="42"/>
        <end position="62"/>
    </location>
</feature>
<dbReference type="Pfam" id="PF17255">
    <property type="entry name" value="EbsA"/>
    <property type="match status" value="1"/>
</dbReference>
<evidence type="ECO:0008006" key="4">
    <source>
        <dbReference type="Google" id="ProtNLM"/>
    </source>
</evidence>
<keyword evidence="3" id="KW-1185">Reference proteome</keyword>
<comment type="caution">
    <text evidence="2">The sequence shown here is derived from an EMBL/GenBank/DDBJ whole genome shotgun (WGS) entry which is preliminary data.</text>
</comment>
<proteinExistence type="predicted"/>
<dbReference type="AlphaFoldDB" id="A0A0D1ABF2"/>
<dbReference type="STRING" id="1335616.WDC_0360"/>
<protein>
    <recommendedName>
        <fullName evidence="4">Pore-forming protein</fullName>
    </recommendedName>
</protein>
<feature type="transmembrane region" description="Helical" evidence="1">
    <location>
        <begin position="16"/>
        <end position="36"/>
    </location>
</feature>
<dbReference type="OrthoDB" id="2249688at2"/>
<keyword evidence="1" id="KW-0812">Transmembrane</keyword>
<sequence length="130" mass="15674">MEEEQQQRYFYQPNPVSAVTSWCWTILILLLGIIVWLEFTHFQWITAVLFILFALLAVFQIIRRTMIMTPTALVFNRLLQRRYLVIPREMLHQLRFTKRTLQFTVNGQTMYFSFTPNTLATIKQQLQRNK</sequence>
<gene>
    <name evidence="2" type="ORF">WDC_0360</name>
</gene>
<keyword evidence="1" id="KW-0472">Membrane</keyword>
<evidence type="ECO:0000313" key="3">
    <source>
        <dbReference type="Proteomes" id="UP000032279"/>
    </source>
</evidence>
<dbReference type="EMBL" id="AWTT01000005">
    <property type="protein sequence ID" value="KIS04021.1"/>
    <property type="molecule type" value="Genomic_DNA"/>
</dbReference>
<evidence type="ECO:0000313" key="2">
    <source>
        <dbReference type="EMBL" id="KIS04021.1"/>
    </source>
</evidence>
<dbReference type="PATRIC" id="fig|1335616.4.peg.360"/>